<dbReference type="PANTHER" id="PTHR30036:SF1">
    <property type="entry name" value="D-XYLOSE-BINDING PERIPLASMIC PROTEIN"/>
    <property type="match status" value="1"/>
</dbReference>
<dbReference type="AlphaFoldDB" id="A0A3N1XYQ5"/>
<gene>
    <name evidence="4" type="ORF">EDD66_10223</name>
</gene>
<dbReference type="PANTHER" id="PTHR30036">
    <property type="entry name" value="D-XYLOSE-BINDING PERIPLASMIC PROTEIN"/>
    <property type="match status" value="1"/>
</dbReference>
<dbReference type="Proteomes" id="UP000273083">
    <property type="component" value="Unassembled WGS sequence"/>
</dbReference>
<proteinExistence type="predicted"/>
<sequence>MRKKVFQCIALIILTAIMSGGCTKQNQAPVLEEKEKSDSIKIGMTFDSFILERWQRDRDIFVSKAKELGAEVNVQNANGDLKEQISQIEYFIGKKMDVIVIIAIDSKGITDVVNKAKKEGIKVIAYDRLIQNAGVDLYISFDNEKVGTLMARHMREHLGDKGKILMINGPLADNNVPLVMAGFQSEIEKTDINIIGIEHASGWHAETAFSVTNEYLMINDIDGIMCGNDNLAGQAIKALAERRLAGKICVVGQDADLDACQRIVEGTQDMTVYKPVERLASLAAEFAVNMAKGEEVKTAETFFDGINNVPYEKLEPISVTKENIDEVIVGEYHLEEDVYLNIPKGE</sequence>
<dbReference type="InterPro" id="IPR028082">
    <property type="entry name" value="Peripla_BP_I"/>
</dbReference>
<dbReference type="GO" id="GO:0030246">
    <property type="term" value="F:carbohydrate binding"/>
    <property type="evidence" value="ECO:0007669"/>
    <property type="project" value="TreeGrafter"/>
</dbReference>
<dbReference type="GO" id="GO:0030288">
    <property type="term" value="C:outer membrane-bounded periplasmic space"/>
    <property type="evidence" value="ECO:0007669"/>
    <property type="project" value="TreeGrafter"/>
</dbReference>
<dbReference type="InterPro" id="IPR050555">
    <property type="entry name" value="Bact_Solute-Bind_Prot2"/>
</dbReference>
<keyword evidence="5" id="KW-1185">Reference proteome</keyword>
<protein>
    <submittedName>
        <fullName evidence="4">D-xylose transport system substrate-binding protein</fullName>
    </submittedName>
</protein>
<dbReference type="SUPFAM" id="SSF53822">
    <property type="entry name" value="Periplasmic binding protein-like I"/>
    <property type="match status" value="1"/>
</dbReference>
<accession>A0A3N1XYQ5</accession>
<name>A0A3N1XYQ5_9FIRM</name>
<evidence type="ECO:0000256" key="2">
    <source>
        <dbReference type="ARBA" id="ARBA00022729"/>
    </source>
</evidence>
<feature type="domain" description="Periplasmic binding protein" evidence="3">
    <location>
        <begin position="54"/>
        <end position="295"/>
    </location>
</feature>
<dbReference type="InterPro" id="IPR025997">
    <property type="entry name" value="SBP_2_dom"/>
</dbReference>
<dbReference type="Gene3D" id="3.40.50.2300">
    <property type="match status" value="2"/>
</dbReference>
<dbReference type="OrthoDB" id="9769193at2"/>
<evidence type="ECO:0000313" key="5">
    <source>
        <dbReference type="Proteomes" id="UP000273083"/>
    </source>
</evidence>
<evidence type="ECO:0000313" key="4">
    <source>
        <dbReference type="EMBL" id="ROR30372.1"/>
    </source>
</evidence>
<evidence type="ECO:0000259" key="3">
    <source>
        <dbReference type="Pfam" id="PF13407"/>
    </source>
</evidence>
<comment type="caution">
    <text evidence="4">The sequence shown here is derived from an EMBL/GenBank/DDBJ whole genome shotgun (WGS) entry which is preliminary data.</text>
</comment>
<dbReference type="RefSeq" id="WP_123608082.1">
    <property type="nucleotide sequence ID" value="NZ_RJVG01000002.1"/>
</dbReference>
<organism evidence="4 5">
    <name type="scientific">Mobilisporobacter senegalensis</name>
    <dbReference type="NCBI Taxonomy" id="1329262"/>
    <lineage>
        <taxon>Bacteria</taxon>
        <taxon>Bacillati</taxon>
        <taxon>Bacillota</taxon>
        <taxon>Clostridia</taxon>
        <taxon>Lachnospirales</taxon>
        <taxon>Lachnospiraceae</taxon>
        <taxon>Mobilisporobacter</taxon>
    </lineage>
</organism>
<dbReference type="Pfam" id="PF13407">
    <property type="entry name" value="Peripla_BP_4"/>
    <property type="match status" value="1"/>
</dbReference>
<comment type="subcellular location">
    <subcellularLocation>
        <location evidence="1">Cell envelope</location>
    </subcellularLocation>
</comment>
<reference evidence="4 5" key="1">
    <citation type="submission" date="2018-11" db="EMBL/GenBank/DDBJ databases">
        <title>Genomic Encyclopedia of Type Strains, Phase IV (KMG-IV): sequencing the most valuable type-strain genomes for metagenomic binning, comparative biology and taxonomic classification.</title>
        <authorList>
            <person name="Goeker M."/>
        </authorList>
    </citation>
    <scope>NUCLEOTIDE SEQUENCE [LARGE SCALE GENOMIC DNA]</scope>
    <source>
        <strain evidence="4 5">DSM 26537</strain>
    </source>
</reference>
<dbReference type="PROSITE" id="PS51257">
    <property type="entry name" value="PROKAR_LIPOPROTEIN"/>
    <property type="match status" value="1"/>
</dbReference>
<evidence type="ECO:0000256" key="1">
    <source>
        <dbReference type="ARBA" id="ARBA00004196"/>
    </source>
</evidence>
<keyword evidence="2" id="KW-0732">Signal</keyword>
<dbReference type="EMBL" id="RJVG01000002">
    <property type="protein sequence ID" value="ROR30372.1"/>
    <property type="molecule type" value="Genomic_DNA"/>
</dbReference>